<evidence type="ECO:0000256" key="1">
    <source>
        <dbReference type="SAM" id="Phobius"/>
    </source>
</evidence>
<evidence type="ECO:0000313" key="2">
    <source>
        <dbReference type="EMBL" id="RZS79425.1"/>
    </source>
</evidence>
<comment type="caution">
    <text evidence="2">The sequence shown here is derived from an EMBL/GenBank/DDBJ whole genome shotgun (WGS) entry which is preliminary data.</text>
</comment>
<dbReference type="Proteomes" id="UP000293638">
    <property type="component" value="Unassembled WGS sequence"/>
</dbReference>
<organism evidence="2 3">
    <name type="scientific">Motilibacter rhizosphaerae</name>
    <dbReference type="NCBI Taxonomy" id="598652"/>
    <lineage>
        <taxon>Bacteria</taxon>
        <taxon>Bacillati</taxon>
        <taxon>Actinomycetota</taxon>
        <taxon>Actinomycetes</taxon>
        <taxon>Motilibacterales</taxon>
        <taxon>Motilibacteraceae</taxon>
        <taxon>Motilibacter</taxon>
    </lineage>
</organism>
<name>A0A4Q7NAK4_9ACTN</name>
<evidence type="ECO:0000313" key="3">
    <source>
        <dbReference type="Proteomes" id="UP000293638"/>
    </source>
</evidence>
<reference evidence="2 3" key="1">
    <citation type="submission" date="2019-02" db="EMBL/GenBank/DDBJ databases">
        <title>Genomic Encyclopedia of Type Strains, Phase IV (KMG-IV): sequencing the most valuable type-strain genomes for metagenomic binning, comparative biology and taxonomic classification.</title>
        <authorList>
            <person name="Goeker M."/>
        </authorList>
    </citation>
    <scope>NUCLEOTIDE SEQUENCE [LARGE SCALE GENOMIC DNA]</scope>
    <source>
        <strain evidence="2 3">DSM 45622</strain>
    </source>
</reference>
<sequence length="54" mass="5373">MVRNMGTLPNWLAVAGAVLVLAGLVALVKQRPALGSGLVVAGLVVGPAAIVVLR</sequence>
<dbReference type="AlphaFoldDB" id="A0A4Q7NAK4"/>
<accession>A0A4Q7NAK4</accession>
<keyword evidence="1" id="KW-0472">Membrane</keyword>
<keyword evidence="3" id="KW-1185">Reference proteome</keyword>
<dbReference type="EMBL" id="SGXD01000006">
    <property type="protein sequence ID" value="RZS79425.1"/>
    <property type="molecule type" value="Genomic_DNA"/>
</dbReference>
<protein>
    <submittedName>
        <fullName evidence="2">Uncharacterized protein</fullName>
    </submittedName>
</protein>
<feature type="transmembrane region" description="Helical" evidence="1">
    <location>
        <begin position="7"/>
        <end position="28"/>
    </location>
</feature>
<feature type="transmembrane region" description="Helical" evidence="1">
    <location>
        <begin position="34"/>
        <end position="53"/>
    </location>
</feature>
<keyword evidence="1" id="KW-0812">Transmembrane</keyword>
<gene>
    <name evidence="2" type="ORF">EV189_3779</name>
</gene>
<proteinExistence type="predicted"/>
<keyword evidence="1" id="KW-1133">Transmembrane helix</keyword>